<protein>
    <submittedName>
        <fullName evidence="1">Uncharacterized protein</fullName>
    </submittedName>
</protein>
<evidence type="ECO:0000313" key="1">
    <source>
        <dbReference type="EMBL" id="CTQ79464.1"/>
    </source>
</evidence>
<reference evidence="2" key="1">
    <citation type="submission" date="2015-07" db="EMBL/GenBank/DDBJ databases">
        <authorList>
            <person name="Rodrigo-Torres Lidia"/>
            <person name="Arahal R.David."/>
        </authorList>
    </citation>
    <scope>NUCLEOTIDE SEQUENCE [LARGE SCALE GENOMIC DNA]</scope>
    <source>
        <strain evidence="2">CECT 5096</strain>
    </source>
</reference>
<dbReference type="GeneID" id="97673664"/>
<dbReference type="Proteomes" id="UP000049983">
    <property type="component" value="Unassembled WGS sequence"/>
</dbReference>
<dbReference type="RefSeq" id="WP_158510456.1">
    <property type="nucleotide sequence ID" value="NZ_CXWA01000019.1"/>
</dbReference>
<dbReference type="EMBL" id="CXWC01000019">
    <property type="protein sequence ID" value="CTQ79464.1"/>
    <property type="molecule type" value="Genomic_DNA"/>
</dbReference>
<keyword evidence="2" id="KW-1185">Reference proteome</keyword>
<dbReference type="STRING" id="311410.LA5095_06226"/>
<sequence>MNTSLSRIASYGAFSRYSHWIIADAMIGMKPSGHGSIFRSPENSAHCHDRIFPG</sequence>
<dbReference type="AlphaFoldDB" id="A0A0M7B0V2"/>
<gene>
    <name evidence="1" type="ORF">LA5096_06207</name>
</gene>
<proteinExistence type="predicted"/>
<organism evidence="1 2">
    <name type="scientific">Roseibium album</name>
    <dbReference type="NCBI Taxonomy" id="311410"/>
    <lineage>
        <taxon>Bacteria</taxon>
        <taxon>Pseudomonadati</taxon>
        <taxon>Pseudomonadota</taxon>
        <taxon>Alphaproteobacteria</taxon>
        <taxon>Hyphomicrobiales</taxon>
        <taxon>Stappiaceae</taxon>
        <taxon>Roseibium</taxon>
    </lineage>
</organism>
<evidence type="ECO:0000313" key="2">
    <source>
        <dbReference type="Proteomes" id="UP000049983"/>
    </source>
</evidence>
<accession>A0A0M7B0V2</accession>
<name>A0A0M7B0V2_9HYPH</name>